<gene>
    <name evidence="3" type="ORF">IWZ03DRAFT_121793</name>
</gene>
<organism evidence="3 4">
    <name type="scientific">Phyllosticta citriasiana</name>
    <dbReference type="NCBI Taxonomy" id="595635"/>
    <lineage>
        <taxon>Eukaryota</taxon>
        <taxon>Fungi</taxon>
        <taxon>Dikarya</taxon>
        <taxon>Ascomycota</taxon>
        <taxon>Pezizomycotina</taxon>
        <taxon>Dothideomycetes</taxon>
        <taxon>Dothideomycetes incertae sedis</taxon>
        <taxon>Botryosphaeriales</taxon>
        <taxon>Phyllostictaceae</taxon>
        <taxon>Phyllosticta</taxon>
    </lineage>
</organism>
<proteinExistence type="predicted"/>
<keyword evidence="2" id="KW-1133">Transmembrane helix</keyword>
<keyword evidence="4" id="KW-1185">Reference proteome</keyword>
<accession>A0ABR1K7E6</accession>
<evidence type="ECO:0000256" key="2">
    <source>
        <dbReference type="SAM" id="Phobius"/>
    </source>
</evidence>
<protein>
    <recommendedName>
        <fullName evidence="5">Transmembrane protein</fullName>
    </recommendedName>
</protein>
<evidence type="ECO:0000256" key="1">
    <source>
        <dbReference type="SAM" id="MobiDB-lite"/>
    </source>
</evidence>
<feature type="compositionally biased region" description="Low complexity" evidence="1">
    <location>
        <begin position="1"/>
        <end position="17"/>
    </location>
</feature>
<evidence type="ECO:0000313" key="4">
    <source>
        <dbReference type="Proteomes" id="UP001363622"/>
    </source>
</evidence>
<feature type="region of interest" description="Disordered" evidence="1">
    <location>
        <begin position="1"/>
        <end position="25"/>
    </location>
</feature>
<reference evidence="3 4" key="1">
    <citation type="submission" date="2024-04" db="EMBL/GenBank/DDBJ databases">
        <title>Phyllosticta paracitricarpa is synonymous to the EU quarantine fungus P. citricarpa based on phylogenomic analyses.</title>
        <authorList>
            <consortium name="Lawrence Berkeley National Laboratory"/>
            <person name="Van Ingen-Buijs V.A."/>
            <person name="Van Westerhoven A.C."/>
            <person name="Haridas S."/>
            <person name="Skiadas P."/>
            <person name="Martin F."/>
            <person name="Groenewald J.Z."/>
            <person name="Crous P.W."/>
            <person name="Seidl M.F."/>
        </authorList>
    </citation>
    <scope>NUCLEOTIDE SEQUENCE [LARGE SCALE GENOMIC DNA]</scope>
    <source>
        <strain evidence="3 4">CBS 123371</strain>
    </source>
</reference>
<comment type="caution">
    <text evidence="3">The sequence shown here is derived from an EMBL/GenBank/DDBJ whole genome shotgun (WGS) entry which is preliminary data.</text>
</comment>
<keyword evidence="2" id="KW-0472">Membrane</keyword>
<name>A0ABR1K7E6_9PEZI</name>
<dbReference type="Proteomes" id="UP001363622">
    <property type="component" value="Unassembled WGS sequence"/>
</dbReference>
<dbReference type="EMBL" id="JBBPHU010000021">
    <property type="protein sequence ID" value="KAK7509078.1"/>
    <property type="molecule type" value="Genomic_DNA"/>
</dbReference>
<evidence type="ECO:0008006" key="5">
    <source>
        <dbReference type="Google" id="ProtNLM"/>
    </source>
</evidence>
<keyword evidence="2" id="KW-0812">Transmembrane</keyword>
<sequence>METQPRSSSSSATGSRRSSSDSDESYFERIITQGREFNSQPDRTRLGFGGWMAIVVAAFAISAVFFFSSSSSARPGSEPMSEHRLIIRTYATPLDLTSNAADSFKTLKHKEKKLRDLRDGDLARSVLHASRNGTLSRTPGIEEPALTLSYTPEILNNSAERVRIGAALGCSVSIEFQQVLSVVQDAASTMPADPERALEQLDQALDRVQTASDTMLKNLYSNLLEPQLERAAEDLDELKSLLEDTACMLDRHHKPPKNWVSRIGYATYTYVTGHEAEYEISQREVQELHELAVKIGEMPLTLRTGKQRLTKYRAKLHEQPLVGGEGWTGVVDLRMMMAKGNDDEALRCIAANYVTLLEGLDRMELKVEC</sequence>
<evidence type="ECO:0000313" key="3">
    <source>
        <dbReference type="EMBL" id="KAK7509078.1"/>
    </source>
</evidence>
<feature type="transmembrane region" description="Helical" evidence="2">
    <location>
        <begin position="48"/>
        <end position="67"/>
    </location>
</feature>